<proteinExistence type="predicted"/>
<sequence>MTTVLVAGGTGTAGSAVVDELHARGHRVRVLSRHAPATARDGVEHVPGDLLTGSGLASALAGVEVLVSAVNGVDRTSRPVFTDGARNLLRAAESAGVRRAVLLSIVGVDRVRFSYYRALTEQEKIYTSSALETTVVRSTQFHQLLRSIFAASARVGLVPAVRGARFQPIDPTDLARALADAALNDGAGARFEVGGPEIATMRELAEAWKRATGSRAVVLGLPVPGPPGRFLRRGLNLTPGNRYGSITFAQFLADRG</sequence>
<evidence type="ECO:0000313" key="2">
    <source>
        <dbReference type="EMBL" id="MFC4602384.1"/>
    </source>
</evidence>
<dbReference type="InterPro" id="IPR036291">
    <property type="entry name" value="NAD(P)-bd_dom_sf"/>
</dbReference>
<dbReference type="Gene3D" id="3.40.50.720">
    <property type="entry name" value="NAD(P)-binding Rossmann-like Domain"/>
    <property type="match status" value="1"/>
</dbReference>
<evidence type="ECO:0000259" key="1">
    <source>
        <dbReference type="Pfam" id="PF13460"/>
    </source>
</evidence>
<name>A0ABV9FQ50_9NOCA</name>
<accession>A0ABV9FQ50</accession>
<comment type="caution">
    <text evidence="2">The sequence shown here is derived from an EMBL/GenBank/DDBJ whole genome shotgun (WGS) entry which is preliminary data.</text>
</comment>
<protein>
    <submittedName>
        <fullName evidence="2">SDR family oxidoreductase</fullName>
    </submittedName>
</protein>
<gene>
    <name evidence="2" type="ORF">ACFO6S_01610</name>
</gene>
<feature type="domain" description="NAD(P)-binding" evidence="1">
    <location>
        <begin position="8"/>
        <end position="142"/>
    </location>
</feature>
<dbReference type="PANTHER" id="PTHR12126:SF11">
    <property type="entry name" value="NADH DEHYDROGENASE [UBIQUINONE] 1 ALPHA SUBCOMPLEX SUBUNIT 9, MITOCHONDRIAL"/>
    <property type="match status" value="1"/>
</dbReference>
<reference evidence="3" key="1">
    <citation type="journal article" date="2019" name="Int. J. Syst. Evol. Microbiol.">
        <title>The Global Catalogue of Microorganisms (GCM) 10K type strain sequencing project: providing services to taxonomists for standard genome sequencing and annotation.</title>
        <authorList>
            <consortium name="The Broad Institute Genomics Platform"/>
            <consortium name="The Broad Institute Genome Sequencing Center for Infectious Disease"/>
            <person name="Wu L."/>
            <person name="Ma J."/>
        </authorList>
    </citation>
    <scope>NUCLEOTIDE SEQUENCE [LARGE SCALE GENOMIC DNA]</scope>
    <source>
        <strain evidence="3">CCUG 54520</strain>
    </source>
</reference>
<dbReference type="Pfam" id="PF13460">
    <property type="entry name" value="NAD_binding_10"/>
    <property type="match status" value="1"/>
</dbReference>
<organism evidence="2 3">
    <name type="scientific">Rhodococcus kronopolitis</name>
    <dbReference type="NCBI Taxonomy" id="1460226"/>
    <lineage>
        <taxon>Bacteria</taxon>
        <taxon>Bacillati</taxon>
        <taxon>Actinomycetota</taxon>
        <taxon>Actinomycetes</taxon>
        <taxon>Mycobacteriales</taxon>
        <taxon>Nocardiaceae</taxon>
        <taxon>Rhodococcus</taxon>
    </lineage>
</organism>
<keyword evidence="3" id="KW-1185">Reference proteome</keyword>
<dbReference type="PANTHER" id="PTHR12126">
    <property type="entry name" value="NADH-UBIQUINONE OXIDOREDUCTASE 39 KDA SUBUNIT-RELATED"/>
    <property type="match status" value="1"/>
</dbReference>
<dbReference type="EMBL" id="JBHSFO010000001">
    <property type="protein sequence ID" value="MFC4602384.1"/>
    <property type="molecule type" value="Genomic_DNA"/>
</dbReference>
<dbReference type="RefSeq" id="WP_378413486.1">
    <property type="nucleotide sequence ID" value="NZ_JBHSFO010000001.1"/>
</dbReference>
<dbReference type="InterPro" id="IPR016040">
    <property type="entry name" value="NAD(P)-bd_dom"/>
</dbReference>
<evidence type="ECO:0000313" key="3">
    <source>
        <dbReference type="Proteomes" id="UP001595914"/>
    </source>
</evidence>
<dbReference type="InterPro" id="IPR051207">
    <property type="entry name" value="ComplexI_NDUFA9_subunit"/>
</dbReference>
<dbReference type="SUPFAM" id="SSF51735">
    <property type="entry name" value="NAD(P)-binding Rossmann-fold domains"/>
    <property type="match status" value="1"/>
</dbReference>
<dbReference type="Proteomes" id="UP001595914">
    <property type="component" value="Unassembled WGS sequence"/>
</dbReference>